<dbReference type="InterPro" id="IPR036291">
    <property type="entry name" value="NAD(P)-bd_dom_sf"/>
</dbReference>
<name>A0A9D9MYP1_9BACT</name>
<sequence>MNGSYFKDKVIIITGASSGIGLASAKLFASFGAKLALAARSIDKLEALAREISSDPASQILCVKTDVSKEDDCRNLVEKTVEKFGCIDILVNNAGISMRALFKDCDLSVIKSLMDVNFWGTVYCTKFALPYLLASRGSVVGVISIAGFAGLPGRTGYSSSKYAIRGFLDTLRIEHLYDGLHVMIFAPGFTASNVRNAALTADGSHQGSTPRDEGKMMSAEECAMHLAKGLRRRKSEVILTPIGKLTVFMHNILPRLTDRLEFSYMAKEPGSPFHK</sequence>
<dbReference type="EMBL" id="JADIMK010000003">
    <property type="protein sequence ID" value="MBO8454805.1"/>
    <property type="molecule type" value="Genomic_DNA"/>
</dbReference>
<dbReference type="PRINTS" id="PR00080">
    <property type="entry name" value="SDRFAMILY"/>
</dbReference>
<comment type="caution">
    <text evidence="4">The sequence shown here is derived from an EMBL/GenBank/DDBJ whole genome shotgun (WGS) entry which is preliminary data.</text>
</comment>
<dbReference type="PROSITE" id="PS00061">
    <property type="entry name" value="ADH_SHORT"/>
    <property type="match status" value="1"/>
</dbReference>
<keyword evidence="2" id="KW-0560">Oxidoreductase</keyword>
<reference evidence="4" key="2">
    <citation type="journal article" date="2021" name="PeerJ">
        <title>Extensive microbial diversity within the chicken gut microbiome revealed by metagenomics and culture.</title>
        <authorList>
            <person name="Gilroy R."/>
            <person name="Ravi A."/>
            <person name="Getino M."/>
            <person name="Pursley I."/>
            <person name="Horton D.L."/>
            <person name="Alikhan N.F."/>
            <person name="Baker D."/>
            <person name="Gharbi K."/>
            <person name="Hall N."/>
            <person name="Watson M."/>
            <person name="Adriaenssens E.M."/>
            <person name="Foster-Nyarko E."/>
            <person name="Jarju S."/>
            <person name="Secka A."/>
            <person name="Antonio M."/>
            <person name="Oren A."/>
            <person name="Chaudhuri R.R."/>
            <person name="La Ragione R."/>
            <person name="Hildebrand F."/>
            <person name="Pallen M.J."/>
        </authorList>
    </citation>
    <scope>NUCLEOTIDE SEQUENCE</scope>
    <source>
        <strain evidence="4">B1-3475</strain>
    </source>
</reference>
<dbReference type="PANTHER" id="PTHR44196">
    <property type="entry name" value="DEHYDROGENASE/REDUCTASE SDR FAMILY MEMBER 7B"/>
    <property type="match status" value="1"/>
</dbReference>
<dbReference type="GO" id="GO:0016020">
    <property type="term" value="C:membrane"/>
    <property type="evidence" value="ECO:0007669"/>
    <property type="project" value="TreeGrafter"/>
</dbReference>
<evidence type="ECO:0000256" key="3">
    <source>
        <dbReference type="RuleBase" id="RU000363"/>
    </source>
</evidence>
<dbReference type="AlphaFoldDB" id="A0A9D9MYP1"/>
<comment type="similarity">
    <text evidence="1 3">Belongs to the short-chain dehydrogenases/reductases (SDR) family.</text>
</comment>
<dbReference type="Proteomes" id="UP000823617">
    <property type="component" value="Unassembled WGS sequence"/>
</dbReference>
<dbReference type="SUPFAM" id="SSF51735">
    <property type="entry name" value="NAD(P)-binding Rossmann-fold domains"/>
    <property type="match status" value="1"/>
</dbReference>
<dbReference type="PANTHER" id="PTHR44196:SF1">
    <property type="entry name" value="DEHYDROGENASE_REDUCTASE SDR FAMILY MEMBER 7B"/>
    <property type="match status" value="1"/>
</dbReference>
<evidence type="ECO:0000256" key="1">
    <source>
        <dbReference type="ARBA" id="ARBA00006484"/>
    </source>
</evidence>
<dbReference type="InterPro" id="IPR002347">
    <property type="entry name" value="SDR_fam"/>
</dbReference>
<evidence type="ECO:0000256" key="2">
    <source>
        <dbReference type="ARBA" id="ARBA00023002"/>
    </source>
</evidence>
<accession>A0A9D9MYP1</accession>
<organism evidence="4 5">
    <name type="scientific">Candidatus Cryptobacteroides intestinigallinarum</name>
    <dbReference type="NCBI Taxonomy" id="2840767"/>
    <lineage>
        <taxon>Bacteria</taxon>
        <taxon>Pseudomonadati</taxon>
        <taxon>Bacteroidota</taxon>
        <taxon>Bacteroidia</taxon>
        <taxon>Bacteroidales</taxon>
        <taxon>Candidatus Cryptobacteroides</taxon>
    </lineage>
</organism>
<protein>
    <submittedName>
        <fullName evidence="4">SDR family oxidoreductase</fullName>
    </submittedName>
</protein>
<dbReference type="InterPro" id="IPR020904">
    <property type="entry name" value="Sc_DH/Rdtase_CS"/>
</dbReference>
<dbReference type="Pfam" id="PF00106">
    <property type="entry name" value="adh_short"/>
    <property type="match status" value="1"/>
</dbReference>
<gene>
    <name evidence="4" type="ORF">IAC08_00155</name>
</gene>
<reference evidence="4" key="1">
    <citation type="submission" date="2020-10" db="EMBL/GenBank/DDBJ databases">
        <authorList>
            <person name="Gilroy R."/>
        </authorList>
    </citation>
    <scope>NUCLEOTIDE SEQUENCE</scope>
    <source>
        <strain evidence="4">B1-3475</strain>
    </source>
</reference>
<dbReference type="Gene3D" id="3.40.50.720">
    <property type="entry name" value="NAD(P)-binding Rossmann-like Domain"/>
    <property type="match status" value="1"/>
</dbReference>
<dbReference type="PRINTS" id="PR00081">
    <property type="entry name" value="GDHRDH"/>
</dbReference>
<dbReference type="GO" id="GO:0016491">
    <property type="term" value="F:oxidoreductase activity"/>
    <property type="evidence" value="ECO:0007669"/>
    <property type="project" value="UniProtKB-KW"/>
</dbReference>
<dbReference type="NCBIfam" id="NF004825">
    <property type="entry name" value="PRK06181.1"/>
    <property type="match status" value="1"/>
</dbReference>
<evidence type="ECO:0000313" key="5">
    <source>
        <dbReference type="Proteomes" id="UP000823617"/>
    </source>
</evidence>
<evidence type="ECO:0000313" key="4">
    <source>
        <dbReference type="EMBL" id="MBO8454805.1"/>
    </source>
</evidence>
<proteinExistence type="inferred from homology"/>